<dbReference type="InterPro" id="IPR052159">
    <property type="entry name" value="Competence_DNA_uptake"/>
</dbReference>
<keyword evidence="4 6" id="KW-1133">Transmembrane helix</keyword>
<dbReference type="InterPro" id="IPR004477">
    <property type="entry name" value="ComEC_N"/>
</dbReference>
<reference evidence="9 10" key="1">
    <citation type="submission" date="2019-02" db="EMBL/GenBank/DDBJ databases">
        <title>Isolation and identification of novel species under the genus Muribaculum.</title>
        <authorList>
            <person name="Miyake S."/>
            <person name="Ding Y."/>
            <person name="Low A."/>
            <person name="Soh M."/>
            <person name="Seedorf H."/>
        </authorList>
    </citation>
    <scope>NUCLEOTIDE SEQUENCE [LARGE SCALE GENOMIC DNA]</scope>
    <source>
        <strain evidence="9 10">TLL-A4</strain>
    </source>
</reference>
<evidence type="ECO:0000313" key="10">
    <source>
        <dbReference type="Proteomes" id="UP000297031"/>
    </source>
</evidence>
<feature type="transmembrane region" description="Helical" evidence="6">
    <location>
        <begin position="267"/>
        <end position="289"/>
    </location>
</feature>
<feature type="transmembrane region" description="Helical" evidence="6">
    <location>
        <begin position="457"/>
        <end position="479"/>
    </location>
</feature>
<evidence type="ECO:0000313" key="9">
    <source>
        <dbReference type="EMBL" id="QCD34677.1"/>
    </source>
</evidence>
<dbReference type="Pfam" id="PF13567">
    <property type="entry name" value="DUF4131"/>
    <property type="match status" value="1"/>
</dbReference>
<dbReference type="NCBIfam" id="TIGR00360">
    <property type="entry name" value="ComEC_N-term"/>
    <property type="match status" value="1"/>
</dbReference>
<dbReference type="InterPro" id="IPR025405">
    <property type="entry name" value="DUF4131"/>
</dbReference>
<gene>
    <name evidence="9" type="ORF">E7746_01700</name>
</gene>
<evidence type="ECO:0000256" key="5">
    <source>
        <dbReference type="ARBA" id="ARBA00023136"/>
    </source>
</evidence>
<feature type="transmembrane region" description="Helical" evidence="6">
    <location>
        <begin position="309"/>
        <end position="325"/>
    </location>
</feature>
<protein>
    <submittedName>
        <fullName evidence="9">ComEC family competence protein</fullName>
    </submittedName>
</protein>
<feature type="transmembrane region" description="Helical" evidence="6">
    <location>
        <begin position="361"/>
        <end position="388"/>
    </location>
</feature>
<feature type="domain" description="DUF4131" evidence="8">
    <location>
        <begin position="27"/>
        <end position="171"/>
    </location>
</feature>
<evidence type="ECO:0000259" key="7">
    <source>
        <dbReference type="Pfam" id="PF03772"/>
    </source>
</evidence>
<dbReference type="PANTHER" id="PTHR30619:SF1">
    <property type="entry name" value="RECOMBINATION PROTEIN 2"/>
    <property type="match status" value="1"/>
</dbReference>
<evidence type="ECO:0000256" key="6">
    <source>
        <dbReference type="SAM" id="Phobius"/>
    </source>
</evidence>
<feature type="transmembrane region" description="Helical" evidence="6">
    <location>
        <begin position="7"/>
        <end position="25"/>
    </location>
</feature>
<accession>A0A4V1D1C0</accession>
<dbReference type="Pfam" id="PF03772">
    <property type="entry name" value="Competence"/>
    <property type="match status" value="1"/>
</dbReference>
<dbReference type="OrthoDB" id="9761531at2"/>
<evidence type="ECO:0000256" key="2">
    <source>
        <dbReference type="ARBA" id="ARBA00022475"/>
    </source>
</evidence>
<sequence length="671" mass="73298">MRPPLSYIPLLPATTGVVVGILAAYYGLPAWWIAALLVGGITLLCIRGLRPIGGLLLAAALAMGDMLMQSPPQIQELSLPDDAGVYTATVDDVTCNESGQHLNITTRDSAGVRFKAVITVPSLIPEINPGDNVELTAKFTAPRRDDSPDSPDYAAILMKRGVTATAFVRPGDIHVTSTDNSLLWRIKRLRPVMGNLLKRSSLDRRSCEFLTATLTGDDSLMPEESRATFTASGLAHILALSGLHVGILSVVVGIALLPLYLARKRNAMTASLIVILWLYAIVTGLSPSVTRAVIMATTLGIGYILQRRYVSMNALLLAALIILAFDPLQLFNVGFQLSFASVAAILLFTPLLNPVSPRQRLLYYITSLVVVSIAATIGSGAIAAYYFHTFPLCFVIANTPVLLMLPFIMGAGVLLIVCEAAGYNPVWLCSAIDAMYNAIFAFARMVSDIPHSAVSGIYFSGWVMIPYFISAGAVAWALWRRKAAGWCVAAAGVVAIIVTLNVTQRKFPESEHFIARDSYATDIIYRNGTEAWLITTAGERNASSRLENSRNRHRDFLAMRGVDSLQLAPASITVAGMSRHDAVVDVDGIRYALINADSLLNRDYSHVDYAIVCRGFRGNVLDAHRRLKPDSIMLSADLHVRRHDRYLDSLQRYDIPHRSLRQSTLHHIKRK</sequence>
<feature type="transmembrane region" description="Helical" evidence="6">
    <location>
        <begin position="425"/>
        <end position="445"/>
    </location>
</feature>
<keyword evidence="5 6" id="KW-0472">Membrane</keyword>
<feature type="transmembrane region" description="Helical" evidence="6">
    <location>
        <begin position="486"/>
        <end position="503"/>
    </location>
</feature>
<organism evidence="9 10">
    <name type="scientific">Muribaculum gordoncarteri</name>
    <dbReference type="NCBI Taxonomy" id="2530390"/>
    <lineage>
        <taxon>Bacteria</taxon>
        <taxon>Pseudomonadati</taxon>
        <taxon>Bacteroidota</taxon>
        <taxon>Bacteroidia</taxon>
        <taxon>Bacteroidales</taxon>
        <taxon>Muribaculaceae</taxon>
        <taxon>Muribaculum</taxon>
    </lineage>
</organism>
<comment type="subcellular location">
    <subcellularLocation>
        <location evidence="1">Cell membrane</location>
        <topology evidence="1">Multi-pass membrane protein</topology>
    </subcellularLocation>
</comment>
<keyword evidence="10" id="KW-1185">Reference proteome</keyword>
<keyword evidence="2" id="KW-1003">Cell membrane</keyword>
<proteinExistence type="predicted"/>
<dbReference type="EMBL" id="CP039393">
    <property type="protein sequence ID" value="QCD34677.1"/>
    <property type="molecule type" value="Genomic_DNA"/>
</dbReference>
<keyword evidence="3 6" id="KW-0812">Transmembrane</keyword>
<dbReference type="Proteomes" id="UP000297031">
    <property type="component" value="Chromosome"/>
</dbReference>
<feature type="domain" description="ComEC/Rec2-related protein" evidence="7">
    <location>
        <begin position="214"/>
        <end position="480"/>
    </location>
</feature>
<dbReference type="KEGG" id="mgod:E7746_01700"/>
<evidence type="ECO:0000256" key="3">
    <source>
        <dbReference type="ARBA" id="ARBA00022692"/>
    </source>
</evidence>
<dbReference type="GO" id="GO:0005886">
    <property type="term" value="C:plasma membrane"/>
    <property type="evidence" value="ECO:0007669"/>
    <property type="project" value="UniProtKB-SubCell"/>
</dbReference>
<name>A0A4V1D1C0_9BACT</name>
<evidence type="ECO:0000256" key="1">
    <source>
        <dbReference type="ARBA" id="ARBA00004651"/>
    </source>
</evidence>
<dbReference type="PANTHER" id="PTHR30619">
    <property type="entry name" value="DNA INTERNALIZATION/COMPETENCE PROTEIN COMEC/REC2"/>
    <property type="match status" value="1"/>
</dbReference>
<evidence type="ECO:0000259" key="8">
    <source>
        <dbReference type="Pfam" id="PF13567"/>
    </source>
</evidence>
<feature type="transmembrane region" description="Helical" evidence="6">
    <location>
        <begin position="394"/>
        <end position="418"/>
    </location>
</feature>
<feature type="transmembrane region" description="Helical" evidence="6">
    <location>
        <begin position="31"/>
        <end position="49"/>
    </location>
</feature>
<dbReference type="RefSeq" id="WP_136409647.1">
    <property type="nucleotide sequence ID" value="NZ_CP039393.1"/>
</dbReference>
<feature type="transmembrane region" description="Helical" evidence="6">
    <location>
        <begin position="331"/>
        <end position="349"/>
    </location>
</feature>
<evidence type="ECO:0000256" key="4">
    <source>
        <dbReference type="ARBA" id="ARBA00022989"/>
    </source>
</evidence>
<feature type="transmembrane region" description="Helical" evidence="6">
    <location>
        <begin position="234"/>
        <end position="261"/>
    </location>
</feature>
<dbReference type="AlphaFoldDB" id="A0A4V1D1C0"/>